<gene>
    <name evidence="20" type="ORF">PADG_12281</name>
</gene>
<dbReference type="FunFam" id="1.20.58.530:FF:000001">
    <property type="entry name" value="Myosin heavy chain"/>
    <property type="match status" value="1"/>
</dbReference>
<feature type="compositionally biased region" description="Polar residues" evidence="18">
    <location>
        <begin position="40"/>
        <end position="56"/>
    </location>
</feature>
<feature type="coiled-coil region" evidence="17">
    <location>
        <begin position="1612"/>
        <end position="1646"/>
    </location>
</feature>
<sequence length="2656" mass="303982">MAPPQSPSSRRSNPFTRASPSASPQPQPAPASAPRPKSVAFTTPVATQPSGHTRNASFSPTSSGGSFPSHNRHHSNSKTNLPVSNTFAPQFIKSEELRRGADQIRGIEGDNDFSGKRYVWLRDPEKAFIRGMVLEEMQDGRLLVECDEGGQRHVDSESVDKVNPAKFDKADDMAELTHLNEGSVVHNLHTRYKSDLIYTYSGLFLVTINPYCPLPIYTNKYVKLYKGRTREDTRPHIFAMADQAFRNLVEEGQNQSILVTGESGAGKTENTKKVIQYLAAVASSESPQGRSTNKQYSNLSQQILRANPILEAFGNAQTVRNNNSSRFGKFIRIEFSRAGQICGAFIDWYLLEKSRVVKLNPQERNYHIFYQLLRGADSELRRLLWLSDLGVEDFGFTREGNDSISGVSDIDEWNSLIEAFGIMNFSDNDQLSILRTVAAVMHLGNISVAKESLRADQAILTPEGYQSATIACQLLGIPVEPFVKGLLHPKVKAGREWVEKVQTPEQVRLGLEALAKGIYERGFGDLVTRINNQLDCSGTAGDDSYFIGVLDIAGFEIFENNSFEQLCINYTNEKLQQFFNHHMFVLEQEEYAREQIEWQFIDFGKDLQPTIDLIELPNPIGIFSCLDEDCVMPKATDKSFTEKLHSLWDRKSPKYRSSRLSQGFTLTHYAAEVEYSTEGWLEKNKDPMNDNVTRLLSFSNDKHIANLFADCADSDEEYGLSKSRVKKGLFRTVAQRHKEQLSSLMAQLHSTHPHFVRCILPNHKKRPKLFNGPLVLDQLRCNGVLEGIRIARTGFPNRLPFAEFRQRYEVLCPTMPKGYLDGQNAAKIMVENLGLDKSLYRVGLTKIFFRAGVLAELEEQRDTHIRDIMTRFQSVARGFVQRHIANKRLYRTEATRIIQRNFHVYLNLKSSPWWTLFVRMKPLLGATLTAGEVKKRDEQIRKLEEKAKNDILERQKLEEERRRAEAEVHRIRKTLESERTLALDKEEIFKRLQLREIELTEKLSGAIADQENLEDQLDELIASKKKIEEELELRRSQLEQAAQIMSRLESEKKELQIQISELHAQLNDIENNHRKRDDEVDGLSQEIKMLKSHLSLKEQKLQDLEDKLLKTDQDLGIELANAAKELQVSKKQVKDLIEENRSIRQQISDLSSTSTGYEELVRRKEGEITILRGDVKKLESEKKSLEAEKTSLASRHNDMQQRLRDLQAQTDAMMSEKKNLEREAADVKKLLEAKMSEDAEAGQSRKMLDQQVKDLKAQLYQVQADLSRERQSRDDVQMLGEHKYAQLKHEFDNLNDSKIIIEKEMYIQQDTLRRAMEARTAAEDSRKELQRELISLRERFAKVESARLDAEAAIEKKNAAQASERQASLRRDLEATVEELNKTQKERARLATQIQELTQTMAESEDFRIRHDQHKERMERELVTIKGRLTASENDNRALLNKIQQKNLEIARSNSRAGDTQRSRMVQLQNEKTRLQDVNKQLSRHLADAQLSITSLEKQKEKLALNVEDLNHEVTREHKATRSAEKAASASNIQLAEANRNLETERQLRIQAQANTRKLQAAVDQTNKELQDCHHQLVLLHKVFNPEANENSSSWEAVKPDISKNVDMAVVLESVQNKLRVTEEKCARAESQLSEMRRRHADEMAELDARYSSSKRALLEEIDQNQVAVSRSPNHFRKNSEPVKRFSNPSTPNNRRYNFADGANNSGRSDRTVDTVAFQKRMDTASEIEMLQNQLQLTEMQNRHLQSQLERSTPVRDAWQDESPSIRRMQMLERENGRLHEKLDDSAKKVSALERSIHSGELTLRDVQAKSHEELYGLLNSQEQARKSIVQVHKSALADLTDAKAQLEKIKHARANLEVELRDANSELKESQLSREQDAASRAQLLQEFADLQIRLDAEASKVVDLTSSLDLYKGRADEYFAKLEQAEIAVLKATRAEQFSKAQAKEAEDMCATIMAERKQMDSLVEDLQRQTQSYEEKVEDLAADLDAALQAKRRLQNELEDYRSQRAMDIEDRETSLEQTRKKYQMELSIVTNELEVERENVLHIRGENTRLREEIEELRSKWDDEVMNSSTWAKEKSRLEMTLHDISISRDEAVNAHNDAQSKVVSLLSQVRGLRTSIDDVTGERDALLKEKRGLEARLNEASDRLAELAQGENPSMRNAAEMDRELLELKAKLAQHEDLSSAAVGKMRRAEALATEIQKEIVAERESTAQLFKEKVALEKQLKEAQLKCVDLETKGYTSASQDVRFLHKRIQELEAQLDDQESKRKAEQRSVRNVDRTVKDLKSQIERRDKMNEQLSDDISKSRDKIDRLLKTIEDLQSNDSENQLQARRAERELREEREKSLRLERELEGWKGLRVERGSAMGRSGTMTGLSEISDRFGGVNGSRRGSGVYVGPGLNGPIEARNSEKAQSMLFRFRAAQAADLGILDIGRTRRPKAITSVTSIPVCEKWRGQVLKEISRKVSRIQDQSLSDYQIRDLNDEINKAMREKWMWEVQIRNLGGPNYTRGGGRVYDDDGREIPGGGKGYRYFGRARELPGVKEMFEAAARKQSKTGREEDDGGGRVGDLTRRNVDAAYFGYGLDEEDGTLLEYERQKEKEAFENMLQHGKDEAVDGWEPLPGDSGDGIEWRLPTLEEVQEELVDRRRRRLLDKIR</sequence>
<keyword evidence="10 16" id="KW-0518">Myosin</keyword>
<evidence type="ECO:0000313" key="21">
    <source>
        <dbReference type="Proteomes" id="UP000001628"/>
    </source>
</evidence>
<dbReference type="Proteomes" id="UP000001628">
    <property type="component" value="Unassembled WGS sequence"/>
</dbReference>
<evidence type="ECO:0000256" key="10">
    <source>
        <dbReference type="ARBA" id="ARBA00023123"/>
    </source>
</evidence>
<evidence type="ECO:0000256" key="5">
    <source>
        <dbReference type="ARBA" id="ARBA00011524"/>
    </source>
</evidence>
<dbReference type="PROSITE" id="PS51456">
    <property type="entry name" value="MYOSIN_MOTOR"/>
    <property type="match status" value="1"/>
</dbReference>
<feature type="coiled-coil region" evidence="17">
    <location>
        <begin position="1003"/>
        <end position="1569"/>
    </location>
</feature>
<dbReference type="PANTHER" id="PTHR13140:SF857">
    <property type="entry name" value="MYOSIN-11"/>
    <property type="match status" value="1"/>
</dbReference>
<keyword evidence="11 16" id="KW-0505">Motor protein</keyword>
<feature type="coiled-coil region" evidence="17">
    <location>
        <begin position="1959"/>
        <end position="2064"/>
    </location>
</feature>
<dbReference type="Gene3D" id="1.20.120.720">
    <property type="entry name" value="Myosin VI head, motor domain, U50 subdomain"/>
    <property type="match status" value="1"/>
</dbReference>
<feature type="region of interest" description="Actin-binding" evidence="16">
    <location>
        <begin position="741"/>
        <end position="763"/>
    </location>
</feature>
<keyword evidence="14" id="KW-0539">Nucleus</keyword>
<comment type="similarity">
    <text evidence="3">Belongs to the ISY1 family.</text>
</comment>
<dbReference type="GO" id="GO:0071014">
    <property type="term" value="C:post-mRNA release spliceosomal complex"/>
    <property type="evidence" value="ECO:0007669"/>
    <property type="project" value="UniProtKB-ARBA"/>
</dbReference>
<dbReference type="GO" id="GO:0005684">
    <property type="term" value="C:U2-type spliceosomal complex"/>
    <property type="evidence" value="ECO:0007669"/>
    <property type="project" value="UniProtKB-ARBA"/>
</dbReference>
<keyword evidence="12" id="KW-0508">mRNA splicing</keyword>
<dbReference type="InterPro" id="IPR027417">
    <property type="entry name" value="P-loop_NTPase"/>
</dbReference>
<evidence type="ECO:0000256" key="12">
    <source>
        <dbReference type="ARBA" id="ARBA00023187"/>
    </source>
</evidence>
<dbReference type="Pfam" id="PF00063">
    <property type="entry name" value="Myosin_head"/>
    <property type="match status" value="1"/>
</dbReference>
<dbReference type="GO" id="GO:0000974">
    <property type="term" value="C:Prp19 complex"/>
    <property type="evidence" value="ECO:0007669"/>
    <property type="project" value="UniProtKB-ARBA"/>
</dbReference>
<dbReference type="InterPro" id="IPR001609">
    <property type="entry name" value="Myosin_head_motor_dom-like"/>
</dbReference>
<dbReference type="SUPFAM" id="SSF140102">
    <property type="entry name" value="ISY1 domain-like"/>
    <property type="match status" value="1"/>
</dbReference>
<comment type="subunit">
    <text evidence="5">Associated with the spliceosome.</text>
</comment>
<dbReference type="GO" id="GO:0120104">
    <property type="term" value="C:mitotic actomyosin contractile ring, proximal layer"/>
    <property type="evidence" value="ECO:0007669"/>
    <property type="project" value="UniProtKB-ARBA"/>
</dbReference>
<evidence type="ECO:0000256" key="3">
    <source>
        <dbReference type="ARBA" id="ARBA00007002"/>
    </source>
</evidence>
<evidence type="ECO:0000256" key="6">
    <source>
        <dbReference type="ARBA" id="ARBA00022728"/>
    </source>
</evidence>
<dbReference type="InParanoid" id="A0A0A0HVZ1"/>
<dbReference type="FunFam" id="1.10.10.820:FF:000001">
    <property type="entry name" value="Myosin heavy chain"/>
    <property type="match status" value="1"/>
</dbReference>
<dbReference type="OMA" id="DVRFLHK"/>
<dbReference type="eggNOG" id="KOG0161">
    <property type="taxonomic scope" value="Eukaryota"/>
</dbReference>
<evidence type="ECO:0000313" key="20">
    <source>
        <dbReference type="EMBL" id="KGM91600.1"/>
    </source>
</evidence>
<dbReference type="VEuPathDB" id="FungiDB:PADG_12281"/>
<dbReference type="InterPro" id="IPR055914">
    <property type="entry name" value="DUF7491"/>
</dbReference>
<evidence type="ECO:0000256" key="8">
    <source>
        <dbReference type="ARBA" id="ARBA00022840"/>
    </source>
</evidence>
<feature type="coiled-coil region" evidence="17">
    <location>
        <begin position="2121"/>
        <end position="2359"/>
    </location>
</feature>
<dbReference type="SUPFAM" id="SSF52540">
    <property type="entry name" value="P-loop containing nucleoside triphosphate hydrolases"/>
    <property type="match status" value="1"/>
</dbReference>
<dbReference type="Gene3D" id="1.10.10.820">
    <property type="match status" value="1"/>
</dbReference>
<dbReference type="Pfam" id="PF24319">
    <property type="entry name" value="DUF7491"/>
    <property type="match status" value="1"/>
</dbReference>
<evidence type="ECO:0000256" key="14">
    <source>
        <dbReference type="ARBA" id="ARBA00023242"/>
    </source>
</evidence>
<dbReference type="Gene3D" id="3.30.70.1590">
    <property type="match status" value="1"/>
</dbReference>
<dbReference type="FunCoup" id="A0A0A0HVZ1">
    <property type="interactions" value="322"/>
</dbReference>
<feature type="compositionally biased region" description="Low complexity" evidence="18">
    <location>
        <begin position="7"/>
        <end position="22"/>
    </location>
</feature>
<dbReference type="KEGG" id="pbn:PADG_12281"/>
<dbReference type="GO" id="GO:0051015">
    <property type="term" value="F:actin filament binding"/>
    <property type="evidence" value="ECO:0007669"/>
    <property type="project" value="TreeGrafter"/>
</dbReference>
<dbReference type="RefSeq" id="XP_010762923.1">
    <property type="nucleotide sequence ID" value="XM_010764621.1"/>
</dbReference>
<evidence type="ECO:0000256" key="17">
    <source>
        <dbReference type="SAM" id="Coils"/>
    </source>
</evidence>
<keyword evidence="7 16" id="KW-0547">Nucleotide-binding</keyword>
<dbReference type="CDD" id="cd01377">
    <property type="entry name" value="MYSc_class_II"/>
    <property type="match status" value="1"/>
</dbReference>
<dbReference type="Gene3D" id="4.10.270.10">
    <property type="entry name" value="Myosin, subunit A"/>
    <property type="match status" value="1"/>
</dbReference>
<dbReference type="Gene3D" id="1.20.5.340">
    <property type="match status" value="1"/>
</dbReference>
<dbReference type="FunFam" id="3.40.850.10:FF:000101">
    <property type="entry name" value="Slow myosin heavy chain 2"/>
    <property type="match status" value="1"/>
</dbReference>
<keyword evidence="9 17" id="KW-0175">Coiled coil</keyword>
<name>A0A0A0HVZ1_PARBD</name>
<dbReference type="PROSITE" id="PS50096">
    <property type="entry name" value="IQ"/>
    <property type="match status" value="1"/>
</dbReference>
<dbReference type="InterPro" id="IPR037200">
    <property type="entry name" value="Isy1_sf"/>
</dbReference>
<dbReference type="Pfam" id="PF02736">
    <property type="entry name" value="Myosin_N"/>
    <property type="match status" value="1"/>
</dbReference>
<feature type="compositionally biased region" description="Low complexity" evidence="18">
    <location>
        <begin position="57"/>
        <end position="69"/>
    </location>
</feature>
<keyword evidence="21" id="KW-1185">Reference proteome</keyword>
<comment type="subunit">
    <text evidence="15">Binds to cdc4 and rlc1.</text>
</comment>
<dbReference type="Pfam" id="PF06246">
    <property type="entry name" value="Isy1"/>
    <property type="match status" value="1"/>
</dbReference>
<dbReference type="EMBL" id="KN275967">
    <property type="protein sequence ID" value="KGM91600.1"/>
    <property type="molecule type" value="Genomic_DNA"/>
</dbReference>
<dbReference type="PRINTS" id="PR00193">
    <property type="entry name" value="MYOSINHEAVY"/>
</dbReference>
<dbReference type="GO" id="GO:1903475">
    <property type="term" value="P:mitotic actomyosin contractile ring assembly"/>
    <property type="evidence" value="ECO:0007669"/>
    <property type="project" value="UniProtKB-ARBA"/>
</dbReference>
<dbReference type="FunFam" id="1.10.287.660:FF:000001">
    <property type="entry name" value="pre-mRNA-splicing factor ISY1 homolog"/>
    <property type="match status" value="1"/>
</dbReference>
<comment type="function">
    <text evidence="1">Involved in pre-mRNA splicing.</text>
</comment>
<evidence type="ECO:0000256" key="1">
    <source>
        <dbReference type="ARBA" id="ARBA00003777"/>
    </source>
</evidence>
<feature type="region of interest" description="Disordered" evidence="18">
    <location>
        <begin position="1"/>
        <end position="84"/>
    </location>
</feature>
<dbReference type="Gene3D" id="3.40.850.10">
    <property type="entry name" value="Kinesin motor domain"/>
    <property type="match status" value="1"/>
</dbReference>
<keyword evidence="13 16" id="KW-0009">Actin-binding</keyword>
<evidence type="ECO:0000256" key="11">
    <source>
        <dbReference type="ARBA" id="ARBA00023175"/>
    </source>
</evidence>
<evidence type="ECO:0000256" key="4">
    <source>
        <dbReference type="ARBA" id="ARBA00008314"/>
    </source>
</evidence>
<dbReference type="PANTHER" id="PTHR13140">
    <property type="entry name" value="MYOSIN"/>
    <property type="match status" value="1"/>
</dbReference>
<keyword evidence="6" id="KW-0747">Spliceosome</keyword>
<evidence type="ECO:0000256" key="18">
    <source>
        <dbReference type="SAM" id="MobiDB-lite"/>
    </source>
</evidence>
<keyword evidence="8 16" id="KW-0067">ATP-binding</keyword>
<feature type="coiled-coil region" evidence="17">
    <location>
        <begin position="1728"/>
        <end position="1789"/>
    </location>
</feature>
<dbReference type="Gene3D" id="1.20.5.170">
    <property type="match status" value="1"/>
</dbReference>
<dbReference type="Gene3D" id="1.10.287.660">
    <property type="entry name" value="Helix hairpin bin"/>
    <property type="match status" value="1"/>
</dbReference>
<dbReference type="InterPro" id="IPR036961">
    <property type="entry name" value="Kinesin_motor_dom_sf"/>
</dbReference>
<comment type="subcellular location">
    <subcellularLocation>
        <location evidence="2">Nucleus</location>
    </subcellularLocation>
</comment>
<reference evidence="20 21" key="1">
    <citation type="journal article" date="2011" name="PLoS Genet.">
        <title>Comparative genomic analysis of human fungal pathogens causing paracoccidioidomycosis.</title>
        <authorList>
            <person name="Desjardins C.A."/>
            <person name="Champion M.D."/>
            <person name="Holder J.W."/>
            <person name="Muszewska A."/>
            <person name="Goldberg J."/>
            <person name="Bailao A.M."/>
            <person name="Brigido M.M."/>
            <person name="Ferreira M.E."/>
            <person name="Garcia A.M."/>
            <person name="Grynberg M."/>
            <person name="Gujja S."/>
            <person name="Heiman D.I."/>
            <person name="Henn M.R."/>
            <person name="Kodira C.D."/>
            <person name="Leon-Narvaez H."/>
            <person name="Longo L.V."/>
            <person name="Ma L.J."/>
            <person name="Malavazi I."/>
            <person name="Matsuo A.L."/>
            <person name="Morais F.V."/>
            <person name="Pereira M."/>
            <person name="Rodriguez-Brito S."/>
            <person name="Sakthikumar S."/>
            <person name="Salem-Izacc S.M."/>
            <person name="Sykes S.M."/>
            <person name="Teixeira M.M."/>
            <person name="Vallejo M.C."/>
            <person name="Walter M.E."/>
            <person name="Yandava C."/>
            <person name="Young S."/>
            <person name="Zeng Q."/>
            <person name="Zucker J."/>
            <person name="Felipe M.S."/>
            <person name="Goldman G.H."/>
            <person name="Haas B.J."/>
            <person name="McEwen J.G."/>
            <person name="Nino-Vega G."/>
            <person name="Puccia R."/>
            <person name="San-Blas G."/>
            <person name="Soares C.M."/>
            <person name="Birren B.W."/>
            <person name="Cuomo C.A."/>
        </authorList>
    </citation>
    <scope>NUCLEOTIDE SEQUENCE [LARGE SCALE GENOMIC DNA]</scope>
    <source>
        <strain evidence="20 21">Pb18</strain>
    </source>
</reference>
<dbReference type="InterPro" id="IPR004009">
    <property type="entry name" value="SH3_Myosin"/>
</dbReference>
<feature type="coiled-coil region" evidence="17">
    <location>
        <begin position="940"/>
        <end position="974"/>
    </location>
</feature>
<comment type="similarity">
    <text evidence="4 16">Belongs to the TRAFAC class myosin-kinesin ATPase superfamily. Myosin family.</text>
</comment>
<dbReference type="Gene3D" id="1.10.287.1490">
    <property type="match status" value="1"/>
</dbReference>
<accession>A0A0A0HVZ1</accession>
<evidence type="ECO:0000256" key="16">
    <source>
        <dbReference type="PROSITE-ProRule" id="PRU00782"/>
    </source>
</evidence>
<evidence type="ECO:0000256" key="9">
    <source>
        <dbReference type="ARBA" id="ARBA00023054"/>
    </source>
</evidence>
<feature type="coiled-coil region" evidence="17">
    <location>
        <begin position="1840"/>
        <end position="1874"/>
    </location>
</feature>
<dbReference type="GeneID" id="22588178"/>
<proteinExistence type="inferred from homology"/>
<dbReference type="GO" id="GO:0005524">
    <property type="term" value="F:ATP binding"/>
    <property type="evidence" value="ECO:0007669"/>
    <property type="project" value="UniProtKB-UniRule"/>
</dbReference>
<dbReference type="GO" id="GO:1902404">
    <property type="term" value="P:mitotic actomyosin contractile ring contraction"/>
    <property type="evidence" value="ECO:0007669"/>
    <property type="project" value="UniProtKB-ARBA"/>
</dbReference>
<evidence type="ECO:0000256" key="13">
    <source>
        <dbReference type="ARBA" id="ARBA00023203"/>
    </source>
</evidence>
<evidence type="ECO:0000256" key="7">
    <source>
        <dbReference type="ARBA" id="ARBA00022741"/>
    </source>
</evidence>
<dbReference type="eggNOG" id="KOG3068">
    <property type="taxonomic scope" value="Eukaryota"/>
</dbReference>
<dbReference type="GO" id="GO:0000350">
    <property type="term" value="P:generation of catalytic spliceosome for second transesterification step"/>
    <property type="evidence" value="ECO:0007669"/>
    <property type="project" value="InterPro"/>
</dbReference>
<evidence type="ECO:0000256" key="2">
    <source>
        <dbReference type="ARBA" id="ARBA00004123"/>
    </source>
</evidence>
<keyword evidence="6" id="KW-0507">mRNA processing</keyword>
<dbReference type="GO" id="GO:0016459">
    <property type="term" value="C:myosin complex"/>
    <property type="evidence" value="ECO:0007669"/>
    <property type="project" value="UniProtKB-KW"/>
</dbReference>
<feature type="domain" description="Myosin motor" evidence="19">
    <location>
        <begin position="168"/>
        <end position="862"/>
    </location>
</feature>
<feature type="region of interest" description="Disordered" evidence="18">
    <location>
        <begin position="1670"/>
        <end position="1710"/>
    </location>
</feature>
<dbReference type="InterPro" id="IPR009360">
    <property type="entry name" value="Isy1"/>
</dbReference>
<dbReference type="GO" id="GO:0000146">
    <property type="term" value="F:microfilament motor activity"/>
    <property type="evidence" value="ECO:0007669"/>
    <property type="project" value="TreeGrafter"/>
</dbReference>
<dbReference type="GO" id="GO:0007015">
    <property type="term" value="P:actin filament organization"/>
    <property type="evidence" value="ECO:0007669"/>
    <property type="project" value="TreeGrafter"/>
</dbReference>
<organism evidence="20 21">
    <name type="scientific">Paracoccidioides brasiliensis (strain Pb18)</name>
    <dbReference type="NCBI Taxonomy" id="502780"/>
    <lineage>
        <taxon>Eukaryota</taxon>
        <taxon>Fungi</taxon>
        <taxon>Dikarya</taxon>
        <taxon>Ascomycota</taxon>
        <taxon>Pezizomycotina</taxon>
        <taxon>Eurotiomycetes</taxon>
        <taxon>Eurotiomycetidae</taxon>
        <taxon>Onygenales</taxon>
        <taxon>Ajellomycetaceae</taxon>
        <taxon>Paracoccidioides</taxon>
    </lineage>
</organism>
<dbReference type="GO" id="GO:0016020">
    <property type="term" value="C:membrane"/>
    <property type="evidence" value="ECO:0007669"/>
    <property type="project" value="TreeGrafter"/>
</dbReference>
<evidence type="ECO:0000256" key="15">
    <source>
        <dbReference type="ARBA" id="ARBA00064372"/>
    </source>
</evidence>
<dbReference type="Gene3D" id="1.20.58.530">
    <property type="match status" value="1"/>
</dbReference>
<dbReference type="SMART" id="SM00242">
    <property type="entry name" value="MYSc"/>
    <property type="match status" value="1"/>
</dbReference>
<dbReference type="STRING" id="502780.A0A0A0HVZ1"/>
<protein>
    <recommendedName>
        <fullName evidence="19">Myosin motor domain-containing protein</fullName>
    </recommendedName>
</protein>
<feature type="compositionally biased region" description="Polar residues" evidence="18">
    <location>
        <begin position="1687"/>
        <end position="1696"/>
    </location>
</feature>
<feature type="compositionally biased region" description="Pro residues" evidence="18">
    <location>
        <begin position="23"/>
        <end position="33"/>
    </location>
</feature>
<dbReference type="HOGENOM" id="CLU_000192_5_0_1"/>
<evidence type="ECO:0000259" key="19">
    <source>
        <dbReference type="PROSITE" id="PS51456"/>
    </source>
</evidence>
<dbReference type="OrthoDB" id="6108017at2759"/>
<dbReference type="SUPFAM" id="SSF90257">
    <property type="entry name" value="Myosin rod fragments"/>
    <property type="match status" value="2"/>
</dbReference>
<feature type="binding site" evidence="16">
    <location>
        <begin position="261"/>
        <end position="268"/>
    </location>
    <ligand>
        <name>ATP</name>
        <dbReference type="ChEBI" id="CHEBI:30616"/>
    </ligand>
</feature>
<dbReference type="InterPro" id="IPR029012">
    <property type="entry name" value="Helix_hairpin_bin_sf"/>
</dbReference>